<evidence type="ECO:0000256" key="3">
    <source>
        <dbReference type="RuleBase" id="RU003682"/>
    </source>
</evidence>
<dbReference type="InterPro" id="IPR026992">
    <property type="entry name" value="DIOX_N"/>
</dbReference>
<dbReference type="InterPro" id="IPR050231">
    <property type="entry name" value="Iron_ascorbate_oxido_reductase"/>
</dbReference>
<reference evidence="5" key="1">
    <citation type="submission" date="2025-05" db="UniProtKB">
        <authorList>
            <consortium name="RefSeq"/>
        </authorList>
    </citation>
    <scope>NUCLEOTIDE SEQUENCE [LARGE SCALE GENOMIC DNA]</scope>
</reference>
<proteinExistence type="inferred from homology"/>
<dbReference type="InterPro" id="IPR027443">
    <property type="entry name" value="IPNS-like_sf"/>
</dbReference>
<dbReference type="Pfam" id="PF14226">
    <property type="entry name" value="DIOX_N"/>
    <property type="match status" value="1"/>
</dbReference>
<comment type="similarity">
    <text evidence="3">Belongs to the iron/ascorbate-dependent oxidoreductase family.</text>
</comment>
<evidence type="ECO:0000256" key="1">
    <source>
        <dbReference type="ARBA" id="ARBA00022723"/>
    </source>
</evidence>
<dbReference type="SUPFAM" id="SSF51197">
    <property type="entry name" value="Clavaminate synthase-like"/>
    <property type="match status" value="1"/>
</dbReference>
<dbReference type="InterPro" id="IPR005123">
    <property type="entry name" value="Oxoglu/Fe-dep_dioxygenase_dom"/>
</dbReference>
<dbReference type="InterPro" id="IPR044861">
    <property type="entry name" value="IPNS-like_FE2OG_OXY"/>
</dbReference>
<dbReference type="GO" id="GO:0051213">
    <property type="term" value="F:dioxygenase activity"/>
    <property type="evidence" value="ECO:0007669"/>
    <property type="project" value="UniProtKB-KW"/>
</dbReference>
<dbReference type="OrthoDB" id="1540721at2759"/>
<dbReference type="PROSITE" id="PS51471">
    <property type="entry name" value="FE2OG_OXY"/>
    <property type="match status" value="1"/>
</dbReference>
<dbReference type="GeneID" id="115737476"/>
<dbReference type="KEGG" id="rarg:115737476"/>
<evidence type="ECO:0000256" key="2">
    <source>
        <dbReference type="ARBA" id="ARBA00023004"/>
    </source>
</evidence>
<dbReference type="AlphaFoldDB" id="A0A8B8NSF8"/>
<sequence>MASKVPVIVFSEESMEPGTKSWMRACDETVRALENHGCFVAKYEDFPPELTDPIFGAAKELFDLPHETKVRNPDSAYSKGYIAHYPGTPLLEGLNLDGAEKLEACEKFTALMWPSGNTRFCKTAHSYAREISTLEKVVTRMVFEGHGVGEYFDSHDESMTYLLRILKYKKPGEDEVNINPVAHTDKTFLSILYQNNVRGLEVMTKDGEWVTFESSPSSFMVMAGDACVGWSNGRIKACYHRINVREDGPLRYSLGVFSYNTGTIDIPKELIDQDHPQQFKSFNHLDFLRFYDKSQDRTKGQCLIKAYCGV</sequence>
<dbReference type="PANTHER" id="PTHR47990">
    <property type="entry name" value="2-OXOGLUTARATE (2OG) AND FE(II)-DEPENDENT OXYGENASE SUPERFAMILY PROTEIN-RELATED"/>
    <property type="match status" value="1"/>
</dbReference>
<keyword evidence="6" id="KW-0223">Dioxygenase</keyword>
<evidence type="ECO:0000313" key="6">
    <source>
        <dbReference type="RefSeq" id="XP_030525462.1"/>
    </source>
</evidence>
<accession>A0A8B8NSF8</accession>
<dbReference type="Pfam" id="PF03171">
    <property type="entry name" value="2OG-FeII_Oxy"/>
    <property type="match status" value="1"/>
</dbReference>
<gene>
    <name evidence="6" type="primary">LOC115737476</name>
</gene>
<feature type="domain" description="Fe2OG dioxygenase" evidence="4">
    <location>
        <begin position="159"/>
        <end position="261"/>
    </location>
</feature>
<evidence type="ECO:0000259" key="4">
    <source>
        <dbReference type="PROSITE" id="PS51471"/>
    </source>
</evidence>
<evidence type="ECO:0000313" key="5">
    <source>
        <dbReference type="Proteomes" id="UP000827889"/>
    </source>
</evidence>
<dbReference type="Proteomes" id="UP000827889">
    <property type="component" value="Chromosome 2"/>
</dbReference>
<dbReference type="RefSeq" id="XP_030525462.1">
    <property type="nucleotide sequence ID" value="XM_030669602.2"/>
</dbReference>
<keyword evidence="3" id="KW-0560">Oxidoreductase</keyword>
<dbReference type="GO" id="GO:0046872">
    <property type="term" value="F:metal ion binding"/>
    <property type="evidence" value="ECO:0007669"/>
    <property type="project" value="UniProtKB-KW"/>
</dbReference>
<keyword evidence="2 3" id="KW-0408">Iron</keyword>
<name>A0A8B8NSF8_9MYRT</name>
<organism evidence="5 6">
    <name type="scientific">Rhodamnia argentea</name>
    <dbReference type="NCBI Taxonomy" id="178133"/>
    <lineage>
        <taxon>Eukaryota</taxon>
        <taxon>Viridiplantae</taxon>
        <taxon>Streptophyta</taxon>
        <taxon>Embryophyta</taxon>
        <taxon>Tracheophyta</taxon>
        <taxon>Spermatophyta</taxon>
        <taxon>Magnoliopsida</taxon>
        <taxon>eudicotyledons</taxon>
        <taxon>Gunneridae</taxon>
        <taxon>Pentapetalae</taxon>
        <taxon>rosids</taxon>
        <taxon>malvids</taxon>
        <taxon>Myrtales</taxon>
        <taxon>Myrtaceae</taxon>
        <taxon>Myrtoideae</taxon>
        <taxon>Myrteae</taxon>
        <taxon>Australasian group</taxon>
        <taxon>Rhodamnia</taxon>
    </lineage>
</organism>
<reference evidence="6" key="2">
    <citation type="submission" date="2025-08" db="UniProtKB">
        <authorList>
            <consortium name="RefSeq"/>
        </authorList>
    </citation>
    <scope>IDENTIFICATION</scope>
    <source>
        <tissue evidence="6">Leaf</tissue>
    </source>
</reference>
<protein>
    <submittedName>
        <fullName evidence="6">Probable 2-oxoglutarate-dependent dioxygenase AOP1</fullName>
    </submittedName>
</protein>
<keyword evidence="1 3" id="KW-0479">Metal-binding</keyword>
<dbReference type="Gene3D" id="2.60.120.330">
    <property type="entry name" value="B-lactam Antibiotic, Isopenicillin N Synthase, Chain"/>
    <property type="match status" value="1"/>
</dbReference>
<keyword evidence="5" id="KW-1185">Reference proteome</keyword>